<dbReference type="GeneID" id="87845431"/>
<dbReference type="Proteomes" id="UP001278766">
    <property type="component" value="Unassembled WGS sequence"/>
</dbReference>
<reference evidence="2" key="1">
    <citation type="journal article" date="2023" name="Mol. Phylogenet. Evol.">
        <title>Genome-scale phylogeny and comparative genomics of the fungal order Sordariales.</title>
        <authorList>
            <person name="Hensen N."/>
            <person name="Bonometti L."/>
            <person name="Westerberg I."/>
            <person name="Brannstrom I.O."/>
            <person name="Guillou S."/>
            <person name="Cros-Aarteil S."/>
            <person name="Calhoun S."/>
            <person name="Haridas S."/>
            <person name="Kuo A."/>
            <person name="Mondo S."/>
            <person name="Pangilinan J."/>
            <person name="Riley R."/>
            <person name="LaButti K."/>
            <person name="Andreopoulos B."/>
            <person name="Lipzen A."/>
            <person name="Chen C."/>
            <person name="Yan M."/>
            <person name="Daum C."/>
            <person name="Ng V."/>
            <person name="Clum A."/>
            <person name="Steindorff A."/>
            <person name="Ohm R.A."/>
            <person name="Martin F."/>
            <person name="Silar P."/>
            <person name="Natvig D.O."/>
            <person name="Lalanne C."/>
            <person name="Gautier V."/>
            <person name="Ament-Velasquez S.L."/>
            <person name="Kruys A."/>
            <person name="Hutchinson M.I."/>
            <person name="Powell A.J."/>
            <person name="Barry K."/>
            <person name="Miller A.N."/>
            <person name="Grigoriev I.V."/>
            <person name="Debuchy R."/>
            <person name="Gladieux P."/>
            <person name="Hiltunen Thoren M."/>
            <person name="Johannesson H."/>
        </authorList>
    </citation>
    <scope>NUCLEOTIDE SEQUENCE</scope>
    <source>
        <strain evidence="2">CBS 168.71</strain>
    </source>
</reference>
<evidence type="ECO:0000313" key="2">
    <source>
        <dbReference type="EMBL" id="KAK3290476.1"/>
    </source>
</evidence>
<keyword evidence="3" id="KW-1185">Reference proteome</keyword>
<organism evidence="2 3">
    <name type="scientific">Chaetomium fimeti</name>
    <dbReference type="NCBI Taxonomy" id="1854472"/>
    <lineage>
        <taxon>Eukaryota</taxon>
        <taxon>Fungi</taxon>
        <taxon>Dikarya</taxon>
        <taxon>Ascomycota</taxon>
        <taxon>Pezizomycotina</taxon>
        <taxon>Sordariomycetes</taxon>
        <taxon>Sordariomycetidae</taxon>
        <taxon>Sordariales</taxon>
        <taxon>Chaetomiaceae</taxon>
        <taxon>Chaetomium</taxon>
    </lineage>
</organism>
<dbReference type="PANTHER" id="PTHR38790:SF4">
    <property type="entry name" value="2EXR DOMAIN-CONTAINING PROTEIN"/>
    <property type="match status" value="1"/>
</dbReference>
<evidence type="ECO:0000259" key="1">
    <source>
        <dbReference type="Pfam" id="PF24864"/>
    </source>
</evidence>
<dbReference type="EMBL" id="JAUEPN010000013">
    <property type="protein sequence ID" value="KAK3290476.1"/>
    <property type="molecule type" value="Genomic_DNA"/>
</dbReference>
<evidence type="ECO:0000313" key="3">
    <source>
        <dbReference type="Proteomes" id="UP001278766"/>
    </source>
</evidence>
<sequence>MQLNKERQRKIRNTLHRSLPRENTPELALWTRNQQLSPLLRLPPELRNQIFEIVLAVGQINVCFKKWGRRVQIKNGQRCYETITGGFYCRILGRDENPWLGQKADATEPPPRRGMTLLSPVCRQLYHETVLLPFRLNVWSFESMHVLDRFAVKEKRLPRAHRRAIRLLYAQALLPKSAMKYLGGLKVVVLGTGS</sequence>
<proteinExistence type="predicted"/>
<dbReference type="RefSeq" id="XP_062653990.1">
    <property type="nucleotide sequence ID" value="XM_062808483.1"/>
</dbReference>
<feature type="domain" description="DUF7730" evidence="1">
    <location>
        <begin position="33"/>
        <end position="169"/>
    </location>
</feature>
<reference evidence="2" key="2">
    <citation type="submission" date="2023-06" db="EMBL/GenBank/DDBJ databases">
        <authorList>
            <consortium name="Lawrence Berkeley National Laboratory"/>
            <person name="Haridas S."/>
            <person name="Hensen N."/>
            <person name="Bonometti L."/>
            <person name="Westerberg I."/>
            <person name="Brannstrom I.O."/>
            <person name="Guillou S."/>
            <person name="Cros-Aarteil S."/>
            <person name="Calhoun S."/>
            <person name="Kuo A."/>
            <person name="Mondo S."/>
            <person name="Pangilinan J."/>
            <person name="Riley R."/>
            <person name="Labutti K."/>
            <person name="Andreopoulos B."/>
            <person name="Lipzen A."/>
            <person name="Chen C."/>
            <person name="Yanf M."/>
            <person name="Daum C."/>
            <person name="Ng V."/>
            <person name="Clum A."/>
            <person name="Steindorff A."/>
            <person name="Ohm R."/>
            <person name="Martin F."/>
            <person name="Silar P."/>
            <person name="Natvig D."/>
            <person name="Lalanne C."/>
            <person name="Gautier V."/>
            <person name="Ament-Velasquez S.L."/>
            <person name="Kruys A."/>
            <person name="Hutchinson M.I."/>
            <person name="Powell A.J."/>
            <person name="Barry K."/>
            <person name="Miller A.N."/>
            <person name="Grigoriev I.V."/>
            <person name="Debuchy R."/>
            <person name="Gladieux P."/>
            <person name="Thoren M.H."/>
            <person name="Johannesson H."/>
        </authorList>
    </citation>
    <scope>NUCLEOTIDE SEQUENCE</scope>
    <source>
        <strain evidence="2">CBS 168.71</strain>
    </source>
</reference>
<accession>A0AAE0LM47</accession>
<comment type="caution">
    <text evidence="2">The sequence shown here is derived from an EMBL/GenBank/DDBJ whole genome shotgun (WGS) entry which is preliminary data.</text>
</comment>
<dbReference type="InterPro" id="IPR056632">
    <property type="entry name" value="DUF7730"/>
</dbReference>
<name>A0AAE0LM47_9PEZI</name>
<gene>
    <name evidence="2" type="ORF">B0H64DRAFT_59346</name>
</gene>
<dbReference type="AlphaFoldDB" id="A0AAE0LM47"/>
<dbReference type="Pfam" id="PF24864">
    <property type="entry name" value="DUF7730"/>
    <property type="match status" value="1"/>
</dbReference>
<dbReference type="PANTHER" id="PTHR38790">
    <property type="entry name" value="2EXR DOMAIN-CONTAINING PROTEIN-RELATED"/>
    <property type="match status" value="1"/>
</dbReference>
<protein>
    <recommendedName>
        <fullName evidence="1">DUF7730 domain-containing protein</fullName>
    </recommendedName>
</protein>